<evidence type="ECO:0000256" key="9">
    <source>
        <dbReference type="ARBA" id="ARBA00023136"/>
    </source>
</evidence>
<name>R4XNT9_TAPDE</name>
<evidence type="ECO:0000256" key="8">
    <source>
        <dbReference type="ARBA" id="ARBA00023128"/>
    </source>
</evidence>
<accession>R4XNT9</accession>
<dbReference type="PANTHER" id="PTHR45683">
    <property type="entry name" value="MITOCHONDRIAL NICOTINAMIDE ADENINE DINUCLEOTIDE TRANSPORTER 1-RELATED-RELATED"/>
    <property type="match status" value="1"/>
</dbReference>
<dbReference type="AlphaFoldDB" id="R4XNT9"/>
<evidence type="ECO:0000256" key="5">
    <source>
        <dbReference type="ARBA" id="ARBA00022737"/>
    </source>
</evidence>
<dbReference type="GO" id="GO:0005743">
    <property type="term" value="C:mitochondrial inner membrane"/>
    <property type="evidence" value="ECO:0007669"/>
    <property type="project" value="UniProtKB-SubCell"/>
</dbReference>
<evidence type="ECO:0000256" key="10">
    <source>
        <dbReference type="PROSITE-ProRule" id="PRU00282"/>
    </source>
</evidence>
<comment type="subcellular location">
    <subcellularLocation>
        <location evidence="1">Mitochondrion inner membrane</location>
        <topology evidence="1">Multi-pass membrane protein</topology>
    </subcellularLocation>
</comment>
<dbReference type="Proteomes" id="UP000013776">
    <property type="component" value="Unassembled WGS sequence"/>
</dbReference>
<feature type="repeat" description="Solcar" evidence="10">
    <location>
        <begin position="189"/>
        <end position="274"/>
    </location>
</feature>
<evidence type="ECO:0000256" key="2">
    <source>
        <dbReference type="ARBA" id="ARBA00006375"/>
    </source>
</evidence>
<evidence type="ECO:0000256" key="11">
    <source>
        <dbReference type="RuleBase" id="RU000488"/>
    </source>
</evidence>
<comment type="similarity">
    <text evidence="2 11">Belongs to the mitochondrial carrier (TC 2.A.29) family.</text>
</comment>
<dbReference type="Gene3D" id="1.50.40.10">
    <property type="entry name" value="Mitochondrial carrier domain"/>
    <property type="match status" value="1"/>
</dbReference>
<dbReference type="InterPro" id="IPR044712">
    <property type="entry name" value="SLC25A32-like"/>
</dbReference>
<feature type="repeat" description="Solcar" evidence="10">
    <location>
        <begin position="92"/>
        <end position="179"/>
    </location>
</feature>
<dbReference type="InterPro" id="IPR023395">
    <property type="entry name" value="MCP_dom_sf"/>
</dbReference>
<keyword evidence="9 10" id="KW-0472">Membrane</keyword>
<dbReference type="InterPro" id="IPR018108">
    <property type="entry name" value="MCP_transmembrane"/>
</dbReference>
<dbReference type="SUPFAM" id="SSF103506">
    <property type="entry name" value="Mitochondrial carrier"/>
    <property type="match status" value="1"/>
</dbReference>
<keyword evidence="7 12" id="KW-1133">Transmembrane helix</keyword>
<dbReference type="OrthoDB" id="428293at2759"/>
<feature type="repeat" description="Solcar" evidence="10">
    <location>
        <begin position="3"/>
        <end position="84"/>
    </location>
</feature>
<evidence type="ECO:0000256" key="7">
    <source>
        <dbReference type="ARBA" id="ARBA00022989"/>
    </source>
</evidence>
<evidence type="ECO:0000256" key="1">
    <source>
        <dbReference type="ARBA" id="ARBA00004448"/>
    </source>
</evidence>
<gene>
    <name evidence="13" type="ORF">TAPDE_005493</name>
</gene>
<comment type="caution">
    <text evidence="13">The sequence shown here is derived from an EMBL/GenBank/DDBJ whole genome shotgun (WGS) entry which is preliminary data.</text>
</comment>
<feature type="transmembrane region" description="Helical" evidence="12">
    <location>
        <begin position="97"/>
        <end position="118"/>
    </location>
</feature>
<dbReference type="VEuPathDB" id="FungiDB:TAPDE_005493"/>
<evidence type="ECO:0000256" key="3">
    <source>
        <dbReference type="ARBA" id="ARBA00022448"/>
    </source>
</evidence>
<feature type="transmembrane region" description="Helical" evidence="12">
    <location>
        <begin position="6"/>
        <end position="26"/>
    </location>
</feature>
<keyword evidence="14" id="KW-1185">Reference proteome</keyword>
<evidence type="ECO:0000256" key="6">
    <source>
        <dbReference type="ARBA" id="ARBA00022792"/>
    </source>
</evidence>
<protein>
    <submittedName>
        <fullName evidence="13">Uncharacterized protein</fullName>
    </submittedName>
</protein>
<dbReference type="PRINTS" id="PR00926">
    <property type="entry name" value="MITOCARRIER"/>
</dbReference>
<evidence type="ECO:0000313" key="13">
    <source>
        <dbReference type="EMBL" id="CCG84930.1"/>
    </source>
</evidence>
<dbReference type="Pfam" id="PF00153">
    <property type="entry name" value="Mito_carr"/>
    <property type="match status" value="3"/>
</dbReference>
<keyword evidence="3 11" id="KW-0813">Transport</keyword>
<keyword evidence="4 10" id="KW-0812">Transmembrane</keyword>
<keyword evidence="8" id="KW-0496">Mitochondrion</keyword>
<feature type="transmembrane region" description="Helical" evidence="12">
    <location>
        <begin position="56"/>
        <end position="77"/>
    </location>
</feature>
<dbReference type="EMBL" id="CAHR02000350">
    <property type="protein sequence ID" value="CCG84930.1"/>
    <property type="molecule type" value="Genomic_DNA"/>
</dbReference>
<sequence>MANTLLANSVGGLAAGALSTIAMHPLDLTKTRMQISGGNTLKILADLHKEHGPRGLYRGLGTNLIGGMLGWGFYFAWYGQIKAWMSRGRTQLSGTEYLISSALAGILTSICTNPIWVVKTRMLTTNRGEQLAYDNFLDGLQKIARQEGLKGLYRGLLPSLFGVTHGALQFTLYEMLKNRRADRSPGTTATTADFLQLSAASKILATVMTYPYQVFRSRLQVHNVDPSVSVMSTARDVWSSQGMKGFYRGLTPNLLRVVPATCITMVVYEQVNRLVLGQ</sequence>
<dbReference type="eggNOG" id="KOG0764">
    <property type="taxonomic scope" value="Eukaryota"/>
</dbReference>
<keyword evidence="5" id="KW-0677">Repeat</keyword>
<dbReference type="STRING" id="1097556.R4XNT9"/>
<evidence type="ECO:0000256" key="12">
    <source>
        <dbReference type="SAM" id="Phobius"/>
    </source>
</evidence>
<dbReference type="InterPro" id="IPR002067">
    <property type="entry name" value="MCP"/>
</dbReference>
<reference evidence="13 14" key="1">
    <citation type="journal article" date="2013" name="MBio">
        <title>Genome sequencing of the plant pathogen Taphrina deformans, the causal agent of peach leaf curl.</title>
        <authorList>
            <person name="Cisse O.H."/>
            <person name="Almeida J.M.G.C.F."/>
            <person name="Fonseca A."/>
            <person name="Kumar A.A."/>
            <person name="Salojaervi J."/>
            <person name="Overmyer K."/>
            <person name="Hauser P.M."/>
            <person name="Pagni M."/>
        </authorList>
    </citation>
    <scope>NUCLEOTIDE SEQUENCE [LARGE SCALE GENOMIC DNA]</scope>
    <source>
        <strain evidence="14">PYCC 5710 / ATCC 11124 / CBS 356.35 / IMI 108563 / JCM 9778 / NBRC 8474</strain>
    </source>
</reference>
<dbReference type="PROSITE" id="PS50920">
    <property type="entry name" value="SOLCAR"/>
    <property type="match status" value="3"/>
</dbReference>
<keyword evidence="6" id="KW-0999">Mitochondrion inner membrane</keyword>
<evidence type="ECO:0000313" key="14">
    <source>
        <dbReference type="Proteomes" id="UP000013776"/>
    </source>
</evidence>
<evidence type="ECO:0000256" key="4">
    <source>
        <dbReference type="ARBA" id="ARBA00022692"/>
    </source>
</evidence>
<organism evidence="13 14">
    <name type="scientific">Taphrina deformans (strain PYCC 5710 / ATCC 11124 / CBS 356.35 / IMI 108563 / JCM 9778 / NBRC 8474)</name>
    <name type="common">Peach leaf curl fungus</name>
    <name type="synonym">Lalaria deformans</name>
    <dbReference type="NCBI Taxonomy" id="1097556"/>
    <lineage>
        <taxon>Eukaryota</taxon>
        <taxon>Fungi</taxon>
        <taxon>Dikarya</taxon>
        <taxon>Ascomycota</taxon>
        <taxon>Taphrinomycotina</taxon>
        <taxon>Taphrinomycetes</taxon>
        <taxon>Taphrinales</taxon>
        <taxon>Taphrinaceae</taxon>
        <taxon>Taphrina</taxon>
    </lineage>
</organism>
<dbReference type="GO" id="GO:0015215">
    <property type="term" value="F:nucleotide transmembrane transporter activity"/>
    <property type="evidence" value="ECO:0007669"/>
    <property type="project" value="UniProtKB-ARBA"/>
</dbReference>
<proteinExistence type="inferred from homology"/>